<keyword evidence="2" id="KW-1185">Reference proteome</keyword>
<reference evidence="1" key="1">
    <citation type="submission" date="2021-01" db="UniProtKB">
        <authorList>
            <consortium name="EnsemblMetazoa"/>
        </authorList>
    </citation>
    <scope>IDENTIFICATION</scope>
</reference>
<protein>
    <submittedName>
        <fullName evidence="1">Uncharacterized protein</fullName>
    </submittedName>
</protein>
<dbReference type="AlphaFoldDB" id="A0A7M6DMP7"/>
<sequence length="354" mass="41424">MSKSGQKRISILIFTDVGEEIDDEIALFWFLNFVYDVTKHDVTIVFTEGVVGASITPVGRYEIFRKYFPHAPKSIHYIYELVELRKITGRVYDKMLQIAPLRGVPVDFLAQNTIKIIYLMGQRKPYPGSINTYKSFVKDRKAMNEYREQLKHLEDVETVSISTEICRKVPLTSKLVQKLPEEFCSQIFEKAYEQFVGRVEAHLPYCYEVTFNVNYKTIMRYVEGNNHFQNYQDEYCNSSRLSRLAEHFYESIVVKPSQANSDLDQNKLKQMILVVEFLTEGYYRDSTLQNGPKYFAMYHRNFEGWKERTINSGCPLTPAYDLLAMVAMVKEINEEDLRSSDPAQLSKMVEHEFR</sequence>
<proteinExistence type="predicted"/>
<dbReference type="Proteomes" id="UP000594262">
    <property type="component" value="Unplaced"/>
</dbReference>
<dbReference type="EnsemblMetazoa" id="CLYHEMT016617.1">
    <property type="protein sequence ID" value="CLYHEMP016617.1"/>
    <property type="gene ID" value="CLYHEMG016617"/>
</dbReference>
<accession>A0A7M6DMP7</accession>
<evidence type="ECO:0000313" key="2">
    <source>
        <dbReference type="Proteomes" id="UP000594262"/>
    </source>
</evidence>
<evidence type="ECO:0000313" key="1">
    <source>
        <dbReference type="EnsemblMetazoa" id="CLYHEMP016617.1"/>
    </source>
</evidence>
<name>A0A7M6DMP7_9CNID</name>
<organism evidence="1 2">
    <name type="scientific">Clytia hemisphaerica</name>
    <dbReference type="NCBI Taxonomy" id="252671"/>
    <lineage>
        <taxon>Eukaryota</taxon>
        <taxon>Metazoa</taxon>
        <taxon>Cnidaria</taxon>
        <taxon>Hydrozoa</taxon>
        <taxon>Hydroidolina</taxon>
        <taxon>Leptothecata</taxon>
        <taxon>Obeliida</taxon>
        <taxon>Clytiidae</taxon>
        <taxon>Clytia</taxon>
    </lineage>
</organism>